<evidence type="ECO:0000313" key="2">
    <source>
        <dbReference type="Proteomes" id="UP000003257"/>
    </source>
</evidence>
<name>A0ABP2DCF0_9RHOB</name>
<gene>
    <name evidence="1" type="ORF">OIHEL45_03180</name>
</gene>
<accession>A0ABP2DCF0</accession>
<reference evidence="1 2" key="1">
    <citation type="submission" date="2007-11" db="EMBL/GenBank/DDBJ databases">
        <authorList>
            <person name="Wagner-Dobler I."/>
            <person name="Ferriera S."/>
            <person name="Johnson J."/>
            <person name="Kravitz S."/>
            <person name="Beeson K."/>
            <person name="Sutton G."/>
            <person name="Rogers Y.-H."/>
            <person name="Friedman R."/>
            <person name="Frazier M."/>
            <person name="Venter J.C."/>
        </authorList>
    </citation>
    <scope>NUCLEOTIDE SEQUENCE [LARGE SCALE GENOMIC DNA]</scope>
    <source>
        <strain evidence="1 2">HEL-45</strain>
    </source>
</reference>
<comment type="caution">
    <text evidence="1">The sequence shown here is derived from an EMBL/GenBank/DDBJ whole genome shotgun (WGS) entry which is preliminary data.</text>
</comment>
<dbReference type="EMBL" id="ABID01000001">
    <property type="protein sequence ID" value="EDQ05780.1"/>
    <property type="molecule type" value="Genomic_DNA"/>
</dbReference>
<proteinExistence type="predicted"/>
<evidence type="ECO:0000313" key="1">
    <source>
        <dbReference type="EMBL" id="EDQ05780.1"/>
    </source>
</evidence>
<organism evidence="1 2">
    <name type="scientific">Sulfitobacter indolifex HEL-45</name>
    <dbReference type="NCBI Taxonomy" id="391624"/>
    <lineage>
        <taxon>Bacteria</taxon>
        <taxon>Pseudomonadati</taxon>
        <taxon>Pseudomonadota</taxon>
        <taxon>Alphaproteobacteria</taxon>
        <taxon>Rhodobacterales</taxon>
        <taxon>Roseobacteraceae</taxon>
        <taxon>Sulfitobacter</taxon>
    </lineage>
</organism>
<sequence length="53" mass="5794">MVDLMKLHRGVQAGTERQVWAGCAHSMEGGFRTFAADASNFVDGEKADVETCY</sequence>
<dbReference type="Proteomes" id="UP000003257">
    <property type="component" value="Unassembled WGS sequence"/>
</dbReference>
<protein>
    <submittedName>
        <fullName evidence="1">Uncharacterized protein</fullName>
    </submittedName>
</protein>
<keyword evidence="2" id="KW-1185">Reference proteome</keyword>